<reference evidence="1 2" key="1">
    <citation type="submission" date="2017-09" db="EMBL/GenBank/DDBJ databases">
        <title>Reassesment of A. cryaerophilus.</title>
        <authorList>
            <person name="Perez-Cataluna A."/>
            <person name="Collado L."/>
            <person name="Salgado O."/>
            <person name="Lefinanco V."/>
            <person name="Figueras M.J."/>
        </authorList>
    </citation>
    <scope>NUCLEOTIDE SEQUENCE [LARGE SCALE GENOMIC DNA]</scope>
    <source>
        <strain evidence="1 2">LMG 9871</strain>
    </source>
</reference>
<gene>
    <name evidence="1" type="ORF">CJ671_05940</name>
</gene>
<comment type="caution">
    <text evidence="1">The sequence shown here is derived from an EMBL/GenBank/DDBJ whole genome shotgun (WGS) entry which is preliminary data.</text>
</comment>
<name>A0A2S9ST74_9BACT</name>
<sequence length="313" mass="36298">MLFKEKMYLSNCDSVRGLSNDEIRKRFLIGLVFGNGIILSPNILFDTKGINQVLEQKNIIKFLNEEGYGNFIIRGMNIENMNSFSDYFDQLPSNYKISSLNGVDKGELTRSQLQYIKNNIKNIDKIIKNVKPIYQNAIINKDSLSNEIFKRVSINYFDNEEEFNKFLLESEKLVSRSEWYTFLNTFLKNNETRINSLKSEIIDPAYNSLFINHSESFIQDNINVLDKIPEKILSGMVTINSLKNEIELIEYPLKAFEIVTTIGTTELFKIITDEALNYIENKVTEKGISLLSRKNWFGLYPILKKKLGLEIKC</sequence>
<protein>
    <submittedName>
        <fullName evidence="1">Uncharacterized protein</fullName>
    </submittedName>
</protein>
<dbReference type="AlphaFoldDB" id="A0A2S9ST74"/>
<proteinExistence type="predicted"/>
<dbReference type="OrthoDB" id="6396059at2"/>
<evidence type="ECO:0000313" key="2">
    <source>
        <dbReference type="Proteomes" id="UP000238649"/>
    </source>
</evidence>
<accession>A0A2S9ST74</accession>
<dbReference type="Proteomes" id="UP000238649">
    <property type="component" value="Unassembled WGS sequence"/>
</dbReference>
<organism evidence="1 2">
    <name type="scientific">Aliarcobacter cryaerophilus</name>
    <dbReference type="NCBI Taxonomy" id="28198"/>
    <lineage>
        <taxon>Bacteria</taxon>
        <taxon>Pseudomonadati</taxon>
        <taxon>Campylobacterota</taxon>
        <taxon>Epsilonproteobacteria</taxon>
        <taxon>Campylobacterales</taxon>
        <taxon>Arcobacteraceae</taxon>
        <taxon>Aliarcobacter</taxon>
    </lineage>
</organism>
<evidence type="ECO:0000313" key="1">
    <source>
        <dbReference type="EMBL" id="PRM89776.1"/>
    </source>
</evidence>
<dbReference type="EMBL" id="NXGH01000014">
    <property type="protein sequence ID" value="PRM89776.1"/>
    <property type="molecule type" value="Genomic_DNA"/>
</dbReference>
<dbReference type="RefSeq" id="WP_105911799.1">
    <property type="nucleotide sequence ID" value="NZ_NXGH01000014.1"/>
</dbReference>